<dbReference type="AlphaFoldDB" id="A0AAW2UYX3"/>
<dbReference type="PANTHER" id="PTHR47290">
    <property type="entry name" value="RING FINGER PROTEIN"/>
    <property type="match status" value="1"/>
</dbReference>
<reference evidence="1" key="2">
    <citation type="journal article" date="2024" name="Plant">
        <title>Genomic evolution and insights into agronomic trait innovations of Sesamum species.</title>
        <authorList>
            <person name="Miao H."/>
            <person name="Wang L."/>
            <person name="Qu L."/>
            <person name="Liu H."/>
            <person name="Sun Y."/>
            <person name="Le M."/>
            <person name="Wang Q."/>
            <person name="Wei S."/>
            <person name="Zheng Y."/>
            <person name="Lin W."/>
            <person name="Duan Y."/>
            <person name="Cao H."/>
            <person name="Xiong S."/>
            <person name="Wang X."/>
            <person name="Wei L."/>
            <person name="Li C."/>
            <person name="Ma Q."/>
            <person name="Ju M."/>
            <person name="Zhao R."/>
            <person name="Li G."/>
            <person name="Mu C."/>
            <person name="Tian Q."/>
            <person name="Mei H."/>
            <person name="Zhang T."/>
            <person name="Gao T."/>
            <person name="Zhang H."/>
        </authorList>
    </citation>
    <scope>NUCLEOTIDE SEQUENCE</scope>
    <source>
        <strain evidence="1">KEN1</strain>
    </source>
</reference>
<evidence type="ECO:0000313" key="1">
    <source>
        <dbReference type="EMBL" id="KAL0421622.1"/>
    </source>
</evidence>
<gene>
    <name evidence="1" type="ORF">Slati_3185100</name>
</gene>
<proteinExistence type="predicted"/>
<sequence>MTMFSAENRRFYGGCGGGYGEGFGTVMSQLQGYAFSSTSEANCIGSDLVLVAPLMAEDESRAESLNEGVESSSKDVADIGGAAEEDERDVGWLQLSIGGGGHELKQDLTSDQTSQKNDNGSSLVELELMPTSSSHSQMIRPLGPMPEFRAPRPVMNFAGFSPSYFLQQQQQQHHHHQGSSSSNYFPPHQEINWAFRPIPISIAAAAASSSSSSSSFSSPSPLMAAAPSASCFARPFQLYAGVDMAPAGPDFRVIQPPRRPHSGIWFMLQASQNQEKEPFLPQISKSYLRIKDGRMTIRLVIKYLVNKLRLENESEVRKRIPFHLGFEMLDHDELIIFNTCFVFVQNDVVLT</sequence>
<protein>
    <submittedName>
        <fullName evidence="1">Protein LAX PANICLE 2</fullName>
    </submittedName>
</protein>
<reference evidence="1" key="1">
    <citation type="submission" date="2020-06" db="EMBL/GenBank/DDBJ databases">
        <authorList>
            <person name="Li T."/>
            <person name="Hu X."/>
            <person name="Zhang T."/>
            <person name="Song X."/>
            <person name="Zhang H."/>
            <person name="Dai N."/>
            <person name="Sheng W."/>
            <person name="Hou X."/>
            <person name="Wei L."/>
        </authorList>
    </citation>
    <scope>NUCLEOTIDE SEQUENCE</scope>
    <source>
        <strain evidence="1">KEN1</strain>
        <tissue evidence="1">Leaf</tissue>
    </source>
</reference>
<accession>A0AAW2UYX3</accession>
<dbReference type="PANTHER" id="PTHR47290:SF4">
    <property type="entry name" value="RING FINGER PROTEIN"/>
    <property type="match status" value="1"/>
</dbReference>
<organism evidence="1">
    <name type="scientific">Sesamum latifolium</name>
    <dbReference type="NCBI Taxonomy" id="2727402"/>
    <lineage>
        <taxon>Eukaryota</taxon>
        <taxon>Viridiplantae</taxon>
        <taxon>Streptophyta</taxon>
        <taxon>Embryophyta</taxon>
        <taxon>Tracheophyta</taxon>
        <taxon>Spermatophyta</taxon>
        <taxon>Magnoliopsida</taxon>
        <taxon>eudicotyledons</taxon>
        <taxon>Gunneridae</taxon>
        <taxon>Pentapetalae</taxon>
        <taxon>asterids</taxon>
        <taxon>lamiids</taxon>
        <taxon>Lamiales</taxon>
        <taxon>Pedaliaceae</taxon>
        <taxon>Sesamum</taxon>
    </lineage>
</organism>
<name>A0AAW2UYX3_9LAMI</name>
<dbReference type="InterPro" id="IPR044171">
    <property type="entry name" value="LAX2-like"/>
</dbReference>
<dbReference type="EMBL" id="JACGWN010000011">
    <property type="protein sequence ID" value="KAL0421622.1"/>
    <property type="molecule type" value="Genomic_DNA"/>
</dbReference>
<comment type="caution">
    <text evidence="1">The sequence shown here is derived from an EMBL/GenBank/DDBJ whole genome shotgun (WGS) entry which is preliminary data.</text>
</comment>